<sequence>MHGGTKRTWRVHRVHRTEEMPYYAPVQRRT</sequence>
<accession>A6HAW9</accession>
<reference evidence="2" key="1">
    <citation type="submission" date="2005-09" db="EMBL/GenBank/DDBJ databases">
        <authorList>
            <person name="Mural R.J."/>
            <person name="Li P.W."/>
            <person name="Adams M.D."/>
            <person name="Amanatides P.G."/>
            <person name="Baden-Tillson H."/>
            <person name="Barnstead M."/>
            <person name="Chin S.H."/>
            <person name="Dew I."/>
            <person name="Evans C.A."/>
            <person name="Ferriera S."/>
            <person name="Flanigan M."/>
            <person name="Fosler C."/>
            <person name="Glodek A."/>
            <person name="Gu Z."/>
            <person name="Holt R.A."/>
            <person name="Jennings D."/>
            <person name="Kraft C.L."/>
            <person name="Lu F."/>
            <person name="Nguyen T."/>
            <person name="Nusskern D.R."/>
            <person name="Pfannkoch C.M."/>
            <person name="Sitter C."/>
            <person name="Sutton G.G."/>
            <person name="Venter J.C."/>
            <person name="Wang Z."/>
            <person name="Woodage T."/>
            <person name="Zheng X.H."/>
            <person name="Zhong F."/>
        </authorList>
    </citation>
    <scope>NUCLEOTIDE SEQUENCE [LARGE SCALE GENOMIC DNA]</scope>
    <source>
        <strain>BN</strain>
        <strain evidence="2">Sprague-Dawley</strain>
    </source>
</reference>
<organism evidence="1 2">
    <name type="scientific">Rattus norvegicus</name>
    <name type="common">Rat</name>
    <dbReference type="NCBI Taxonomy" id="10116"/>
    <lineage>
        <taxon>Eukaryota</taxon>
        <taxon>Metazoa</taxon>
        <taxon>Chordata</taxon>
        <taxon>Craniata</taxon>
        <taxon>Vertebrata</taxon>
        <taxon>Euteleostomi</taxon>
        <taxon>Mammalia</taxon>
        <taxon>Eutheria</taxon>
        <taxon>Euarchontoglires</taxon>
        <taxon>Glires</taxon>
        <taxon>Rodentia</taxon>
        <taxon>Myomorpha</taxon>
        <taxon>Muroidea</taxon>
        <taxon>Muridae</taxon>
        <taxon>Murinae</taxon>
        <taxon>Rattus</taxon>
    </lineage>
</organism>
<gene>
    <name evidence="1" type="ORF">rCG_62059</name>
</gene>
<feature type="non-terminal residue" evidence="1">
    <location>
        <position position="30"/>
    </location>
</feature>
<evidence type="ECO:0000313" key="2">
    <source>
        <dbReference type="Proteomes" id="UP000234681"/>
    </source>
</evidence>
<name>A6HAW9_RAT</name>
<proteinExistence type="predicted"/>
<evidence type="ECO:0000313" key="1">
    <source>
        <dbReference type="EMBL" id="EDM03174.1"/>
    </source>
</evidence>
<dbReference type="EMBL" id="CH473947">
    <property type="protein sequence ID" value="EDM03174.1"/>
    <property type="molecule type" value="Genomic_DNA"/>
</dbReference>
<dbReference type="Proteomes" id="UP000234681">
    <property type="component" value="Chromosome 6"/>
</dbReference>
<protein>
    <submittedName>
        <fullName evidence="1">RCG62059</fullName>
    </submittedName>
</protein>
<dbReference type="AlphaFoldDB" id="A6HAW9"/>